<evidence type="ECO:0000313" key="4">
    <source>
        <dbReference type="Proteomes" id="UP001470230"/>
    </source>
</evidence>
<dbReference type="PROSITE" id="PS50089">
    <property type="entry name" value="ZF_RING_2"/>
    <property type="match status" value="1"/>
</dbReference>
<dbReference type="SUPFAM" id="SSF57850">
    <property type="entry name" value="RING/U-box"/>
    <property type="match status" value="1"/>
</dbReference>
<dbReference type="Gene3D" id="3.30.40.10">
    <property type="entry name" value="Zinc/RING finger domain, C3HC4 (zinc finger)"/>
    <property type="match status" value="1"/>
</dbReference>
<comment type="caution">
    <text evidence="3">The sequence shown here is derived from an EMBL/GenBank/DDBJ whole genome shotgun (WGS) entry which is preliminary data.</text>
</comment>
<keyword evidence="1" id="KW-0863">Zinc-finger</keyword>
<keyword evidence="1" id="KW-0479">Metal-binding</keyword>
<dbReference type="Proteomes" id="UP001470230">
    <property type="component" value="Unassembled WGS sequence"/>
</dbReference>
<evidence type="ECO:0000256" key="1">
    <source>
        <dbReference type="PROSITE-ProRule" id="PRU00175"/>
    </source>
</evidence>
<keyword evidence="4" id="KW-1185">Reference proteome</keyword>
<evidence type="ECO:0000313" key="3">
    <source>
        <dbReference type="EMBL" id="KAK8885303.1"/>
    </source>
</evidence>
<dbReference type="InterPro" id="IPR013083">
    <property type="entry name" value="Znf_RING/FYVE/PHD"/>
</dbReference>
<feature type="domain" description="RING-type" evidence="2">
    <location>
        <begin position="21"/>
        <end position="60"/>
    </location>
</feature>
<reference evidence="3 4" key="1">
    <citation type="submission" date="2024-04" db="EMBL/GenBank/DDBJ databases">
        <title>Tritrichomonas musculus Genome.</title>
        <authorList>
            <person name="Alves-Ferreira E."/>
            <person name="Grigg M."/>
            <person name="Lorenzi H."/>
            <person name="Galac M."/>
        </authorList>
    </citation>
    <scope>NUCLEOTIDE SEQUENCE [LARGE SCALE GENOMIC DNA]</scope>
    <source>
        <strain evidence="3 4">EAF2021</strain>
    </source>
</reference>
<dbReference type="EMBL" id="JAPFFF010000007">
    <property type="protein sequence ID" value="KAK8885303.1"/>
    <property type="molecule type" value="Genomic_DNA"/>
</dbReference>
<sequence>MSDTKSIVFVENGHEDDDTLCIRCRNKKRNCFLLDCGHKVFCQKCDEAAFKNKEKCPLCRFQIMKVSS</sequence>
<proteinExistence type="predicted"/>
<protein>
    <recommendedName>
        <fullName evidence="2">RING-type domain-containing protein</fullName>
    </recommendedName>
</protein>
<keyword evidence="1" id="KW-0862">Zinc</keyword>
<name>A0ABR2K3D5_9EUKA</name>
<dbReference type="Pfam" id="PF13920">
    <property type="entry name" value="zf-C3HC4_3"/>
    <property type="match status" value="1"/>
</dbReference>
<dbReference type="SMART" id="SM00184">
    <property type="entry name" value="RING"/>
    <property type="match status" value="1"/>
</dbReference>
<gene>
    <name evidence="3" type="ORF">M9Y10_040749</name>
</gene>
<organism evidence="3 4">
    <name type="scientific">Tritrichomonas musculus</name>
    <dbReference type="NCBI Taxonomy" id="1915356"/>
    <lineage>
        <taxon>Eukaryota</taxon>
        <taxon>Metamonada</taxon>
        <taxon>Parabasalia</taxon>
        <taxon>Tritrichomonadida</taxon>
        <taxon>Tritrichomonadidae</taxon>
        <taxon>Tritrichomonas</taxon>
    </lineage>
</organism>
<evidence type="ECO:0000259" key="2">
    <source>
        <dbReference type="PROSITE" id="PS50089"/>
    </source>
</evidence>
<accession>A0ABR2K3D5</accession>
<dbReference type="InterPro" id="IPR001841">
    <property type="entry name" value="Znf_RING"/>
</dbReference>